<keyword evidence="4" id="KW-1185">Reference proteome</keyword>
<organism evidence="3 4">
    <name type="scientific">Fusarium equiseti</name>
    <name type="common">Fusarium scirpi</name>
    <dbReference type="NCBI Taxonomy" id="61235"/>
    <lineage>
        <taxon>Eukaryota</taxon>
        <taxon>Fungi</taxon>
        <taxon>Dikarya</taxon>
        <taxon>Ascomycota</taxon>
        <taxon>Pezizomycotina</taxon>
        <taxon>Sordariomycetes</taxon>
        <taxon>Hypocreomycetidae</taxon>
        <taxon>Hypocreales</taxon>
        <taxon>Nectriaceae</taxon>
        <taxon>Fusarium</taxon>
        <taxon>Fusarium incarnatum-equiseti species complex</taxon>
    </lineage>
</organism>
<protein>
    <recommendedName>
        <fullName evidence="5">Frequency clock protein</fullName>
    </recommendedName>
</protein>
<reference evidence="3" key="1">
    <citation type="submission" date="2022-09" db="EMBL/GenBank/DDBJ databases">
        <title>Fusarium specimens isolated from Avocado Roots.</title>
        <authorList>
            <person name="Stajich J."/>
            <person name="Roper C."/>
            <person name="Heimlech-Rivalta G."/>
        </authorList>
    </citation>
    <scope>NUCLEOTIDE SEQUENCE</scope>
    <source>
        <strain evidence="3">CF00095</strain>
    </source>
</reference>
<feature type="region of interest" description="Disordered" evidence="2">
    <location>
        <begin position="313"/>
        <end position="391"/>
    </location>
</feature>
<feature type="compositionally biased region" description="Low complexity" evidence="2">
    <location>
        <begin position="630"/>
        <end position="644"/>
    </location>
</feature>
<dbReference type="EMBL" id="JAOQBH010000012">
    <property type="protein sequence ID" value="KAJ4127844.1"/>
    <property type="molecule type" value="Genomic_DNA"/>
</dbReference>
<comment type="caution">
    <text evidence="3">The sequence shown here is derived from an EMBL/GenBank/DDBJ whole genome shotgun (WGS) entry which is preliminary data.</text>
</comment>
<accession>A0ABQ8R5U7</accession>
<evidence type="ECO:0000256" key="1">
    <source>
        <dbReference type="SAM" id="Coils"/>
    </source>
</evidence>
<evidence type="ECO:0000256" key="2">
    <source>
        <dbReference type="SAM" id="MobiDB-lite"/>
    </source>
</evidence>
<dbReference type="InterPro" id="IPR018554">
    <property type="entry name" value="FRQ"/>
</dbReference>
<feature type="coiled-coil region" evidence="1">
    <location>
        <begin position="93"/>
        <end position="120"/>
    </location>
</feature>
<sequence>MASEHNGSHGTAPLPTDHSLSLNSLAGSHETGPNDPIKWHDGSSHNEAADNAINVKVSPQQEKSDLWNPDKSDLHTEHQVAPHIPATVHGSSVDDYCNVIDDLTLEIQQLQRELKPYKQRGPALLQKDRLFEIKVHGLPQEKRTELEAILRDFTTDPDVSPAALALQKKTKMSPHSSDHIHSKSGIMREHAASSPGSSLRRTDSAYASISAGAVSPSTPVNLPILTSAQPTKGKVEDYLRDVPDGLYPQHVIMSDEERKSLVVSRLEQLFTSRSNDASIAKVPLMRPGGSFIKARGVADAQMAVLSSALEPLAHGTEPTREARILPPKQPHTSRNIYHSGDCGSTSDPNLETGGEGGGLTSDGKPSSPAMPLSKQRPTRPCDLDPDRAQNPSETMNYIRHLDLLPAELLPSQQSGQGNYPDTGDWVSLNLLYNLAQLHLVNVTPVFVRSAISKLSTRLQLSSDGHKIRWRGGSQDTKFGSYSCGYNTLENPPGGNVDDLQREDMRQKTSHFTTNESQLDSHLSARLKSFHYKPLFALQDSSDEYTLRGASVCSSVVATNKNCGESGLTLKNSAGSAGKRRHREGAITYYSSAAFYTDLAGDSTDPSLTTSTLSNVQTRKDSQQPSGSALSPRRITSRTSKSSISYMPSTDGYQDLRQKALAVGCDEDQAQDLTNDGNDQSSDVELYLIWNDGQQLIRHQPLEPSGVGGVRPADHFTVFVDTKRPKRDASSVYGPQIRRSNESIERIVRPQEAMSTSSPVLSGSETKAIEGLRSMEIEYLSWRTERLMPAPLPPPANFLPPFSTGSPMSGEDNDLSIDVYNAGSSDEDIG</sequence>
<evidence type="ECO:0000313" key="3">
    <source>
        <dbReference type="EMBL" id="KAJ4127844.1"/>
    </source>
</evidence>
<feature type="region of interest" description="Disordered" evidence="2">
    <location>
        <begin position="797"/>
        <end position="829"/>
    </location>
</feature>
<name>A0ABQ8R5U7_FUSEQ</name>
<dbReference type="Proteomes" id="UP001152024">
    <property type="component" value="Unassembled WGS sequence"/>
</dbReference>
<keyword evidence="1" id="KW-0175">Coiled coil</keyword>
<gene>
    <name evidence="3" type="ORF">NW768_008122</name>
</gene>
<evidence type="ECO:0000313" key="4">
    <source>
        <dbReference type="Proteomes" id="UP001152024"/>
    </source>
</evidence>
<feature type="region of interest" description="Disordered" evidence="2">
    <location>
        <begin position="1"/>
        <end position="45"/>
    </location>
</feature>
<dbReference type="Pfam" id="PF09421">
    <property type="entry name" value="FRQ"/>
    <property type="match status" value="1"/>
</dbReference>
<evidence type="ECO:0008006" key="5">
    <source>
        <dbReference type="Google" id="ProtNLM"/>
    </source>
</evidence>
<feature type="compositionally biased region" description="Polar residues" evidence="2">
    <location>
        <begin position="330"/>
        <end position="349"/>
    </location>
</feature>
<feature type="region of interest" description="Disordered" evidence="2">
    <location>
        <begin position="605"/>
        <end position="650"/>
    </location>
</feature>
<proteinExistence type="predicted"/>